<feature type="compositionally biased region" description="Basic residues" evidence="1">
    <location>
        <begin position="15"/>
        <end position="30"/>
    </location>
</feature>
<feature type="non-terminal residue" evidence="2">
    <location>
        <position position="1"/>
    </location>
</feature>
<feature type="non-terminal residue" evidence="2">
    <location>
        <position position="184"/>
    </location>
</feature>
<proteinExistence type="predicted"/>
<organism evidence="2">
    <name type="scientific">marine metagenome</name>
    <dbReference type="NCBI Taxonomy" id="408172"/>
    <lineage>
        <taxon>unclassified sequences</taxon>
        <taxon>metagenomes</taxon>
        <taxon>ecological metagenomes</taxon>
    </lineage>
</organism>
<dbReference type="AlphaFoldDB" id="A0A382YND0"/>
<reference evidence="2" key="1">
    <citation type="submission" date="2018-05" db="EMBL/GenBank/DDBJ databases">
        <authorList>
            <person name="Lanie J.A."/>
            <person name="Ng W.-L."/>
            <person name="Kazmierczak K.M."/>
            <person name="Andrzejewski T.M."/>
            <person name="Davidsen T.M."/>
            <person name="Wayne K.J."/>
            <person name="Tettelin H."/>
            <person name="Glass J.I."/>
            <person name="Rusch D."/>
            <person name="Podicherti R."/>
            <person name="Tsui H.-C.T."/>
            <person name="Winkler M.E."/>
        </authorList>
    </citation>
    <scope>NUCLEOTIDE SEQUENCE</scope>
</reference>
<accession>A0A382YND0</accession>
<dbReference type="EMBL" id="UINC01177272">
    <property type="protein sequence ID" value="SVD84826.1"/>
    <property type="molecule type" value="Genomic_DNA"/>
</dbReference>
<evidence type="ECO:0000256" key="1">
    <source>
        <dbReference type="SAM" id="MobiDB-lite"/>
    </source>
</evidence>
<sequence>VSYILGSTGSLSRASRPKTHSWTRRRGSRATKRDRPSTPSANSRDDPACVVRPAEYPQVFPAATLDPGLQQAPATATDEVSRFDDHSLVAYLRAFQPPSHGLGAILGVLQLHRANIGRCQDGGVGSHEPTQSLEVPVVAVVGVHTGFAGQQMERRETQILYGIYWGWFWIVRLYPRGLFPDGNR</sequence>
<protein>
    <submittedName>
        <fullName evidence="2">Uncharacterized protein</fullName>
    </submittedName>
</protein>
<feature type="region of interest" description="Disordered" evidence="1">
    <location>
        <begin position="1"/>
        <end position="49"/>
    </location>
</feature>
<gene>
    <name evidence="2" type="ORF">METZ01_LOCUS437680</name>
</gene>
<feature type="compositionally biased region" description="Polar residues" evidence="1">
    <location>
        <begin position="1"/>
        <end position="13"/>
    </location>
</feature>
<evidence type="ECO:0000313" key="2">
    <source>
        <dbReference type="EMBL" id="SVD84826.1"/>
    </source>
</evidence>
<name>A0A382YND0_9ZZZZ</name>